<feature type="DNA-binding region" description="H-T-H motif" evidence="4">
    <location>
        <begin position="36"/>
        <end position="55"/>
    </location>
</feature>
<dbReference type="SUPFAM" id="SSF46689">
    <property type="entry name" value="Homeodomain-like"/>
    <property type="match status" value="1"/>
</dbReference>
<dbReference type="InterPro" id="IPR023772">
    <property type="entry name" value="DNA-bd_HTH_TetR-type_CS"/>
</dbReference>
<evidence type="ECO:0000256" key="4">
    <source>
        <dbReference type="PROSITE-ProRule" id="PRU00335"/>
    </source>
</evidence>
<accession>A0ABR9HK57</accession>
<dbReference type="Proteomes" id="UP000598217">
    <property type="component" value="Unassembled WGS sequence"/>
</dbReference>
<keyword evidence="7" id="KW-1185">Reference proteome</keyword>
<keyword evidence="2 4" id="KW-0238">DNA-binding</keyword>
<gene>
    <name evidence="6" type="ORF">H4W79_003593</name>
</gene>
<feature type="domain" description="HTH tetR-type" evidence="5">
    <location>
        <begin position="13"/>
        <end position="73"/>
    </location>
</feature>
<evidence type="ECO:0000256" key="2">
    <source>
        <dbReference type="ARBA" id="ARBA00023125"/>
    </source>
</evidence>
<comment type="caution">
    <text evidence="6">The sequence shown here is derived from an EMBL/GenBank/DDBJ whole genome shotgun (WGS) entry which is preliminary data.</text>
</comment>
<evidence type="ECO:0000259" key="5">
    <source>
        <dbReference type="PROSITE" id="PS50977"/>
    </source>
</evidence>
<proteinExistence type="predicted"/>
<evidence type="ECO:0000256" key="3">
    <source>
        <dbReference type="ARBA" id="ARBA00023163"/>
    </source>
</evidence>
<evidence type="ECO:0000256" key="1">
    <source>
        <dbReference type="ARBA" id="ARBA00023015"/>
    </source>
</evidence>
<dbReference type="PROSITE" id="PS50977">
    <property type="entry name" value="HTH_TETR_2"/>
    <property type="match status" value="1"/>
</dbReference>
<dbReference type="RefSeq" id="WP_229826435.1">
    <property type="nucleotide sequence ID" value="NZ_BMXJ01000010.1"/>
</dbReference>
<name>A0ABR9HK57_9ACTN</name>
<dbReference type="PANTHER" id="PTHR30055">
    <property type="entry name" value="HTH-TYPE TRANSCRIPTIONAL REGULATOR RUTR"/>
    <property type="match status" value="1"/>
</dbReference>
<sequence length="246" mass="27815">MPPFTDRSAAERASRADHILDAAEELMVALGPRKVTVGDVARRAGVGKGTVYLHFTTKELLFLTVVMRAQTGVISEIVRAMHEDREAVRPSELARRLYLLQAREPVLRSMLVDAPGSLARLSHDAHVLLGDIVELRWRTIRAYWDHLREHGVLRRDRPFEEQFYAYTAIITGHMTTEQVLAEQGQEVPALATRAELIAQSVRPLLEAEASPEALDAARPRVIEIFTGLERRIIDEVEEQKRVKRTT</sequence>
<keyword evidence="3" id="KW-0804">Transcription</keyword>
<dbReference type="InterPro" id="IPR009057">
    <property type="entry name" value="Homeodomain-like_sf"/>
</dbReference>
<dbReference type="InterPro" id="IPR001647">
    <property type="entry name" value="HTH_TetR"/>
</dbReference>
<evidence type="ECO:0000313" key="7">
    <source>
        <dbReference type="Proteomes" id="UP000598217"/>
    </source>
</evidence>
<dbReference type="PANTHER" id="PTHR30055:SF234">
    <property type="entry name" value="HTH-TYPE TRANSCRIPTIONAL REGULATOR BETI"/>
    <property type="match status" value="1"/>
</dbReference>
<dbReference type="Gene3D" id="1.10.357.10">
    <property type="entry name" value="Tetracycline Repressor, domain 2"/>
    <property type="match status" value="1"/>
</dbReference>
<keyword evidence="1" id="KW-0805">Transcription regulation</keyword>
<dbReference type="PRINTS" id="PR00455">
    <property type="entry name" value="HTHTETR"/>
</dbReference>
<dbReference type="PROSITE" id="PS01081">
    <property type="entry name" value="HTH_TETR_1"/>
    <property type="match status" value="1"/>
</dbReference>
<dbReference type="InterPro" id="IPR050109">
    <property type="entry name" value="HTH-type_TetR-like_transc_reg"/>
</dbReference>
<reference evidence="6 7" key="1">
    <citation type="submission" date="2020-10" db="EMBL/GenBank/DDBJ databases">
        <title>Sequencing the genomes of 1000 actinobacteria strains.</title>
        <authorList>
            <person name="Klenk H.-P."/>
        </authorList>
    </citation>
    <scope>NUCLEOTIDE SEQUENCE [LARGE SCALE GENOMIC DNA]</scope>
    <source>
        <strain evidence="6 7">DSM 45157</strain>
    </source>
</reference>
<protein>
    <submittedName>
        <fullName evidence="6">AcrR family transcriptional regulator</fullName>
    </submittedName>
</protein>
<dbReference type="EMBL" id="JADBDY010000001">
    <property type="protein sequence ID" value="MBE1459379.1"/>
    <property type="molecule type" value="Genomic_DNA"/>
</dbReference>
<dbReference type="Pfam" id="PF00440">
    <property type="entry name" value="TetR_N"/>
    <property type="match status" value="1"/>
</dbReference>
<organism evidence="6 7">
    <name type="scientific">Nocardiopsis terrae</name>
    <dbReference type="NCBI Taxonomy" id="372655"/>
    <lineage>
        <taxon>Bacteria</taxon>
        <taxon>Bacillati</taxon>
        <taxon>Actinomycetota</taxon>
        <taxon>Actinomycetes</taxon>
        <taxon>Streptosporangiales</taxon>
        <taxon>Nocardiopsidaceae</taxon>
        <taxon>Nocardiopsis</taxon>
    </lineage>
</organism>
<evidence type="ECO:0000313" key="6">
    <source>
        <dbReference type="EMBL" id="MBE1459379.1"/>
    </source>
</evidence>